<dbReference type="KEGG" id="obj:EIO64_05205"/>
<name>A0A4D7AGK7_9FIRM</name>
<evidence type="ECO:0000256" key="1">
    <source>
        <dbReference type="SAM" id="MobiDB-lite"/>
    </source>
</evidence>
<evidence type="ECO:0000313" key="3">
    <source>
        <dbReference type="Proteomes" id="UP000298642"/>
    </source>
</evidence>
<dbReference type="AlphaFoldDB" id="A0A4D7AGK7"/>
<accession>A0A4D7AGK7</accession>
<evidence type="ECO:0008006" key="4">
    <source>
        <dbReference type="Google" id="ProtNLM"/>
    </source>
</evidence>
<keyword evidence="3" id="KW-1185">Reference proteome</keyword>
<gene>
    <name evidence="2" type="ORF">EIO64_05205</name>
</gene>
<dbReference type="EMBL" id="CP034413">
    <property type="protein sequence ID" value="QCI58694.1"/>
    <property type="molecule type" value="Genomic_DNA"/>
</dbReference>
<sequence length="319" mass="36317">MELTLRPATPTERLYAKRQCIPIMERCGSPGILVAELDDSGTAFYSHWDIWDPAWKTPEFSVELDAMIEMLRSDQRYGPVLKNIPAMIAYCLNNQESRIIQSPEYLFRVDAGYHAYLLRCTPSELLDNAYIYAYRRDLLERHMKEAEKGIRFVTTDGKEKFRVSDGEQIRIITGGDGTRDRTARYIDAGHMELSHEWGSTVYSIREFAERLEQTGGMVIPMRSTLPDKCYAVLPSSDEIIIVKKGESGYYRTDKYGHDRAEALEIVSECNERGGVTKAQTAAMLAGSLFGWQVPAADPKKYDEQGQPIKPKRHDRGDAR</sequence>
<reference evidence="3" key="1">
    <citation type="submission" date="2018-12" db="EMBL/GenBank/DDBJ databases">
        <title>Dusodibacter welbiota gen. nov., sp. nov., isolated from human faeces and emended description of the Oscillibacter genus.</title>
        <authorList>
            <person name="Le Roy T."/>
            <person name="Van der Smissen P."/>
            <person name="Delzenne N."/>
            <person name="Muccioli G."/>
            <person name="Collet J.F."/>
            <person name="Cani P.D."/>
        </authorList>
    </citation>
    <scope>NUCLEOTIDE SEQUENCE [LARGE SCALE GENOMIC DNA]</scope>
    <source>
        <strain evidence="3">J115</strain>
    </source>
</reference>
<protein>
    <recommendedName>
        <fullName evidence="4">Large polyvalent protein-associated domain-containing protein</fullName>
    </recommendedName>
</protein>
<dbReference type="RefSeq" id="WP_136890958.1">
    <property type="nucleotide sequence ID" value="NZ_CP034413.3"/>
</dbReference>
<organism evidence="2 3">
    <name type="scientific">Dysosmobacter welbionis</name>
    <dbReference type="NCBI Taxonomy" id="2093857"/>
    <lineage>
        <taxon>Bacteria</taxon>
        <taxon>Bacillati</taxon>
        <taxon>Bacillota</taxon>
        <taxon>Clostridia</taxon>
        <taxon>Eubacteriales</taxon>
        <taxon>Oscillospiraceae</taxon>
        <taxon>Dysosmobacter</taxon>
    </lineage>
</organism>
<feature type="region of interest" description="Disordered" evidence="1">
    <location>
        <begin position="296"/>
        <end position="319"/>
    </location>
</feature>
<evidence type="ECO:0000313" key="2">
    <source>
        <dbReference type="EMBL" id="QCI58694.1"/>
    </source>
</evidence>
<proteinExistence type="predicted"/>
<dbReference type="Proteomes" id="UP000298642">
    <property type="component" value="Chromosome"/>
</dbReference>